<dbReference type="SUPFAM" id="SSF88688">
    <property type="entry name" value="Families 57/38 glycoside transferase middle domain"/>
    <property type="match status" value="1"/>
</dbReference>
<evidence type="ECO:0000256" key="1">
    <source>
        <dbReference type="ARBA" id="ARBA00006821"/>
    </source>
</evidence>
<dbReference type="Pfam" id="PF03065">
    <property type="entry name" value="Glyco_hydro_57"/>
    <property type="match status" value="1"/>
</dbReference>
<dbReference type="InterPro" id="IPR028995">
    <property type="entry name" value="Glyco_hydro_57/38_cen_sf"/>
</dbReference>
<accession>A0A1G6PSR6</accession>
<dbReference type="PANTHER" id="PTHR36306">
    <property type="entry name" value="ALPHA-AMYLASE-RELATED-RELATED"/>
    <property type="match status" value="1"/>
</dbReference>
<evidence type="ECO:0000313" key="7">
    <source>
        <dbReference type="Proteomes" id="UP000199411"/>
    </source>
</evidence>
<organism evidence="6 7">
    <name type="scientific">Desulfurella multipotens</name>
    <dbReference type="NCBI Taxonomy" id="79269"/>
    <lineage>
        <taxon>Bacteria</taxon>
        <taxon>Pseudomonadati</taxon>
        <taxon>Campylobacterota</taxon>
        <taxon>Desulfurellia</taxon>
        <taxon>Desulfurellales</taxon>
        <taxon>Desulfurellaceae</taxon>
        <taxon>Desulfurella</taxon>
    </lineage>
</organism>
<dbReference type="GO" id="GO:0030246">
    <property type="term" value="F:carbohydrate binding"/>
    <property type="evidence" value="ECO:0007669"/>
    <property type="project" value="InterPro"/>
</dbReference>
<dbReference type="Pfam" id="PF09094">
    <property type="entry name" value="AmyA-A_glucT_m"/>
    <property type="match status" value="1"/>
</dbReference>
<dbReference type="InterPro" id="IPR004300">
    <property type="entry name" value="Glyco_hydro_57_N"/>
</dbReference>
<sequence length="645" mass="75533">MKKFIFVVHNHQPIGNFDSVFEEAFSKAYLPFIEVASKFDNFKFAIHYSGPLLRWLAKNKPDFIGLIRDMVFKGRVEILGGSFSESILPVWDFDSSKAQIEYMNNLVYDLFGCKPSGIWLAERAWEPNLPSVIDPLEYVVIDDIHLKRCGIQESEVLNTVFVADNVFSKVKLLASNEVLRYTIPFRQPQETIDYFNNFNDEAFFVFADDGEKFGIWPGTYEWVYKSAWLENFLNQINNVVEFVLPKDFFKSYTGLIKRANPPTGSYTELGEWALGFEAQKQYNDYMDKIKSMNLYDSKKHFIQGGTWRNFLAKYDEANNMHKRVLFAKQFLDSKNKQKTEQFFDAQCNDAYWHGIFGGLYMPHLRNAVYENIISAANFENPVTSADIDNDYCVEHVLSNSIFNVFVKPNYSGSIFEFDIKPFNFNITNTIKRHKEFYHTKIDYKKQNSGVESIHSEIFAKESGIENFIFYDKNNRYTLVDHFVDKELTLKEIFESSFNQINGILKYNTTALDYSIHLENKQFGIRKVYTINNASFMVDIYKTQDQHILYQELNFTFLSAFFDKQIIINEKEYSMDSFIEEESDNILFVDNYRKIYFNLNFTPSKVLLVPVYSVSLSESGIEKLYQQTCLFIKCDVPMFSIKFDLL</sequence>
<name>A0A1G6PSR6_9BACT</name>
<dbReference type="GO" id="GO:0003824">
    <property type="term" value="F:catalytic activity"/>
    <property type="evidence" value="ECO:0007669"/>
    <property type="project" value="InterPro"/>
</dbReference>
<dbReference type="GO" id="GO:0005975">
    <property type="term" value="P:carbohydrate metabolic process"/>
    <property type="evidence" value="ECO:0007669"/>
    <property type="project" value="InterPro"/>
</dbReference>
<dbReference type="InterPro" id="IPR011013">
    <property type="entry name" value="Gal_mutarotase_sf_dom"/>
</dbReference>
<dbReference type="Proteomes" id="UP000199411">
    <property type="component" value="Unassembled WGS sequence"/>
</dbReference>
<evidence type="ECO:0000259" key="4">
    <source>
        <dbReference type="Pfam" id="PF09094"/>
    </source>
</evidence>
<feature type="domain" description="Alpha-amylase/4-alpha-glucanotransferase central" evidence="4">
    <location>
        <begin position="305"/>
        <end position="376"/>
    </location>
</feature>
<dbReference type="InterPro" id="IPR052046">
    <property type="entry name" value="GH57_Enzymes"/>
</dbReference>
<dbReference type="InterPro" id="IPR014718">
    <property type="entry name" value="GH-type_carb-bd"/>
</dbReference>
<dbReference type="AlphaFoldDB" id="A0A1G6PSR6"/>
<dbReference type="Gene3D" id="2.70.98.10">
    <property type="match status" value="1"/>
</dbReference>
<dbReference type="PANTHER" id="PTHR36306:SF1">
    <property type="entry name" value="ALPHA-AMYLASE-RELATED"/>
    <property type="match status" value="1"/>
</dbReference>
<feature type="domain" description="Alpha-amylase/4-alpha-glucanotransferase C-terminal" evidence="5">
    <location>
        <begin position="386"/>
        <end position="635"/>
    </location>
</feature>
<dbReference type="OrthoDB" id="8476at2"/>
<proteinExistence type="inferred from homology"/>
<keyword evidence="7" id="KW-1185">Reference proteome</keyword>
<dbReference type="Pfam" id="PF09095">
    <property type="entry name" value="AmyA-gluTrfs_C"/>
    <property type="match status" value="1"/>
</dbReference>
<dbReference type="InterPro" id="IPR015179">
    <property type="entry name" value="A-amylase/a-glucTrfase_C"/>
</dbReference>
<dbReference type="EMBL" id="FMYU01000010">
    <property type="protein sequence ID" value="SDC83262.1"/>
    <property type="molecule type" value="Genomic_DNA"/>
</dbReference>
<dbReference type="SUPFAM" id="SSF74650">
    <property type="entry name" value="Galactose mutarotase-like"/>
    <property type="match status" value="1"/>
</dbReference>
<evidence type="ECO:0000313" key="6">
    <source>
        <dbReference type="EMBL" id="SDC83262.1"/>
    </source>
</evidence>
<evidence type="ECO:0000259" key="3">
    <source>
        <dbReference type="Pfam" id="PF03065"/>
    </source>
</evidence>
<protein>
    <submittedName>
        <fullName evidence="6">Alpha-amylase</fullName>
    </submittedName>
</protein>
<dbReference type="RefSeq" id="WP_092129227.1">
    <property type="nucleotide sequence ID" value="NZ_FMYU01000010.1"/>
</dbReference>
<comment type="similarity">
    <text evidence="1">Belongs to the glycosyl hydrolase 57 family.</text>
</comment>
<keyword evidence="2" id="KW-0119">Carbohydrate metabolism</keyword>
<feature type="domain" description="Glycoside hydrolase family 57 N-terminal" evidence="3">
    <location>
        <begin position="5"/>
        <end position="252"/>
    </location>
</feature>
<evidence type="ECO:0000259" key="5">
    <source>
        <dbReference type="Pfam" id="PF09095"/>
    </source>
</evidence>
<dbReference type="SUPFAM" id="SSF88713">
    <property type="entry name" value="Glycoside hydrolase/deacetylase"/>
    <property type="match status" value="1"/>
</dbReference>
<dbReference type="InterPro" id="IPR015178">
    <property type="entry name" value="A-amylase/a-glucTrfase_central"/>
</dbReference>
<reference evidence="7" key="1">
    <citation type="submission" date="2016-10" db="EMBL/GenBank/DDBJ databases">
        <authorList>
            <person name="Varghese N."/>
            <person name="Submissions S."/>
        </authorList>
    </citation>
    <scope>NUCLEOTIDE SEQUENCE [LARGE SCALE GENOMIC DNA]</scope>
    <source>
        <strain evidence="7">DSM 8415</strain>
    </source>
</reference>
<evidence type="ECO:0000256" key="2">
    <source>
        <dbReference type="ARBA" id="ARBA00023277"/>
    </source>
</evidence>
<dbReference type="InterPro" id="IPR011330">
    <property type="entry name" value="Glyco_hydro/deAcase_b/a-brl"/>
</dbReference>
<gene>
    <name evidence="6" type="ORF">SAMN05660835_01430</name>
</gene>
<dbReference type="Gene3D" id="3.20.110.20">
    <property type="match status" value="1"/>
</dbReference>